<evidence type="ECO:0000313" key="4">
    <source>
        <dbReference type="Proteomes" id="UP000251241"/>
    </source>
</evidence>
<protein>
    <submittedName>
        <fullName evidence="3">Uncharacterized protein</fullName>
    </submittedName>
</protein>
<feature type="region of interest" description="Disordered" evidence="1">
    <location>
        <begin position="64"/>
        <end position="87"/>
    </location>
</feature>
<dbReference type="EMBL" id="UAUU01000002">
    <property type="protein sequence ID" value="SPZ84370.1"/>
    <property type="molecule type" value="Genomic_DNA"/>
</dbReference>
<reference evidence="3 4" key="1">
    <citation type="submission" date="2018-06" db="EMBL/GenBank/DDBJ databases">
        <authorList>
            <consortium name="Pathogen Informatics"/>
            <person name="Doyle S."/>
        </authorList>
    </citation>
    <scope>NUCLEOTIDE SEQUENCE [LARGE SCALE GENOMIC DNA]</scope>
    <source>
        <strain evidence="3 4">NCTC11343</strain>
    </source>
</reference>
<dbReference type="Proteomes" id="UP000251241">
    <property type="component" value="Unassembled WGS sequence"/>
</dbReference>
<evidence type="ECO:0000256" key="1">
    <source>
        <dbReference type="SAM" id="MobiDB-lite"/>
    </source>
</evidence>
<sequence>MSPSLIFYLIFAVPYIIFMYWLVKQDKHKYAWGIAIITIVALLAIYVSQKASKVAMDNYQQHQIDSREIEREERLQKQQDSINHAQQ</sequence>
<evidence type="ECO:0000313" key="3">
    <source>
        <dbReference type="EMBL" id="SPZ84370.1"/>
    </source>
</evidence>
<keyword evidence="2" id="KW-0812">Transmembrane</keyword>
<dbReference type="RefSeq" id="WP_046674987.1">
    <property type="nucleotide sequence ID" value="NZ_CP069793.1"/>
</dbReference>
<feature type="transmembrane region" description="Helical" evidence="2">
    <location>
        <begin position="6"/>
        <end position="23"/>
    </location>
</feature>
<evidence type="ECO:0000256" key="2">
    <source>
        <dbReference type="SAM" id="Phobius"/>
    </source>
</evidence>
<name>A0A2X2L563_SPHMU</name>
<gene>
    <name evidence="3" type="ORF">NCTC11343_00910</name>
</gene>
<accession>A0A2X2L563</accession>
<dbReference type="GeneID" id="97178673"/>
<feature type="compositionally biased region" description="Basic and acidic residues" evidence="1">
    <location>
        <begin position="64"/>
        <end position="77"/>
    </location>
</feature>
<keyword evidence="2" id="KW-1133">Transmembrane helix</keyword>
<feature type="transmembrane region" description="Helical" evidence="2">
    <location>
        <begin position="30"/>
        <end position="48"/>
    </location>
</feature>
<dbReference type="AlphaFoldDB" id="A0A2X2L563"/>
<feature type="compositionally biased region" description="Polar residues" evidence="1">
    <location>
        <begin position="78"/>
        <end position="87"/>
    </location>
</feature>
<keyword evidence="2" id="KW-0472">Membrane</keyword>
<proteinExistence type="predicted"/>
<organism evidence="3 4">
    <name type="scientific">Sphingobacterium multivorum</name>
    <dbReference type="NCBI Taxonomy" id="28454"/>
    <lineage>
        <taxon>Bacteria</taxon>
        <taxon>Pseudomonadati</taxon>
        <taxon>Bacteroidota</taxon>
        <taxon>Sphingobacteriia</taxon>
        <taxon>Sphingobacteriales</taxon>
        <taxon>Sphingobacteriaceae</taxon>
        <taxon>Sphingobacterium</taxon>
    </lineage>
</organism>